<dbReference type="RefSeq" id="WP_063477329.1">
    <property type="nucleotide sequence ID" value="NZ_CBCSBX010000025.1"/>
</dbReference>
<name>A0A163G5P4_9BACL</name>
<sequence length="117" mass="13978">MLEYTQFTKNKEMPKEIIKSLMDFLKNKGYECALKNDLKKVTYGQLREELMTVLNPPVRIQDIYRRFPWNDNETAYHVRWYLEIDPTHVDAAQSFLNSQITDYTFPLLLVEDVDVLQ</sequence>
<evidence type="ECO:0000313" key="2">
    <source>
        <dbReference type="Proteomes" id="UP000076796"/>
    </source>
</evidence>
<proteinExistence type="predicted"/>
<dbReference type="EMBL" id="LWMH01000001">
    <property type="protein sequence ID" value="KZS44745.1"/>
    <property type="molecule type" value="Genomic_DNA"/>
</dbReference>
<evidence type="ECO:0000313" key="1">
    <source>
        <dbReference type="EMBL" id="KZS44745.1"/>
    </source>
</evidence>
<accession>A0A163G5P4</accession>
<comment type="caution">
    <text evidence="1">The sequence shown here is derived from an EMBL/GenBank/DDBJ whole genome shotgun (WGS) entry which is preliminary data.</text>
</comment>
<keyword evidence="2" id="KW-1185">Reference proteome</keyword>
<dbReference type="AlphaFoldDB" id="A0A163G5P4"/>
<gene>
    <name evidence="1" type="ORF">AWU65_01780</name>
</gene>
<organism evidence="1 2">
    <name type="scientific">Paenibacillus glucanolyticus</name>
    <dbReference type="NCBI Taxonomy" id="59843"/>
    <lineage>
        <taxon>Bacteria</taxon>
        <taxon>Bacillati</taxon>
        <taxon>Bacillota</taxon>
        <taxon>Bacilli</taxon>
        <taxon>Bacillales</taxon>
        <taxon>Paenibacillaceae</taxon>
        <taxon>Paenibacillus</taxon>
    </lineage>
</organism>
<reference evidence="1" key="1">
    <citation type="journal article" date="2016" name="Genome Announc.">
        <title>Draft genomes of two strains of Paenibacillus glucanolyticus with capability to degrade lignocellulose.</title>
        <authorList>
            <person name="Mathews S.L."/>
            <person name="Pawlak J."/>
            <person name="Grunden A.M."/>
        </authorList>
    </citation>
    <scope>NUCLEOTIDE SEQUENCE [LARGE SCALE GENOMIC DNA]</scope>
    <source>
        <strain evidence="1">SLM1</strain>
    </source>
</reference>
<dbReference type="OrthoDB" id="9894903at2"/>
<protein>
    <submittedName>
        <fullName evidence="1">Uncharacterized protein</fullName>
    </submittedName>
</protein>
<dbReference type="Proteomes" id="UP000076796">
    <property type="component" value="Unassembled WGS sequence"/>
</dbReference>